<feature type="domain" description="Serine hydrolase" evidence="2">
    <location>
        <begin position="1"/>
        <end position="238"/>
    </location>
</feature>
<protein>
    <submittedName>
        <fullName evidence="3">Serine hydrolase FSH</fullName>
    </submittedName>
</protein>
<evidence type="ECO:0000256" key="1">
    <source>
        <dbReference type="ARBA" id="ARBA00022801"/>
    </source>
</evidence>
<dbReference type="InterPro" id="IPR005645">
    <property type="entry name" value="FSH-like_dom"/>
</dbReference>
<dbReference type="SUPFAM" id="SSF53474">
    <property type="entry name" value="alpha/beta-Hydrolases"/>
    <property type="match status" value="1"/>
</dbReference>
<dbReference type="GO" id="GO:0005737">
    <property type="term" value="C:cytoplasm"/>
    <property type="evidence" value="ECO:0007669"/>
    <property type="project" value="TreeGrafter"/>
</dbReference>
<name>A0AA40EQL5_9PEZI</name>
<sequence>MKILCLHGQGTSAEIFHSQTVAFRAKLPKNYEFDFVDAPFHCSPAPGVRVIFNTGTYTFWPKATPNAIRGAHKWLDDHMAEHGPYDAVMGFSQGCSLIGSYLLYHALETPTEPLPFAAAIFLCGGLPLEALDDLGLHVPQRAWDVSAETVRLLMARAGALTELAANLDRIKAGQGLWDSTEGLVHDPAVRPDEDDCFGLDFKAMPADARIRIPTVHVYGAKDPRWPASVQLAYFCERRTESTEVSKRIAALLEEVKREAGIL</sequence>
<proteinExistence type="predicted"/>
<dbReference type="GO" id="GO:0005634">
    <property type="term" value="C:nucleus"/>
    <property type="evidence" value="ECO:0007669"/>
    <property type="project" value="TreeGrafter"/>
</dbReference>
<accession>A0AA40EQL5</accession>
<gene>
    <name evidence="3" type="ORF">B0T18DRAFT_481800</name>
</gene>
<organism evidence="3 4">
    <name type="scientific">Schizothecium vesticola</name>
    <dbReference type="NCBI Taxonomy" id="314040"/>
    <lineage>
        <taxon>Eukaryota</taxon>
        <taxon>Fungi</taxon>
        <taxon>Dikarya</taxon>
        <taxon>Ascomycota</taxon>
        <taxon>Pezizomycotina</taxon>
        <taxon>Sordariomycetes</taxon>
        <taxon>Sordariomycetidae</taxon>
        <taxon>Sordariales</taxon>
        <taxon>Schizotheciaceae</taxon>
        <taxon>Schizothecium</taxon>
    </lineage>
</organism>
<evidence type="ECO:0000259" key="2">
    <source>
        <dbReference type="Pfam" id="PF03959"/>
    </source>
</evidence>
<dbReference type="Pfam" id="PF03959">
    <property type="entry name" value="FSH1"/>
    <property type="match status" value="1"/>
</dbReference>
<dbReference type="GO" id="GO:0016787">
    <property type="term" value="F:hydrolase activity"/>
    <property type="evidence" value="ECO:0007669"/>
    <property type="project" value="UniProtKB-KW"/>
</dbReference>
<keyword evidence="4" id="KW-1185">Reference proteome</keyword>
<dbReference type="PANTHER" id="PTHR48070">
    <property type="entry name" value="ESTERASE OVCA2"/>
    <property type="match status" value="1"/>
</dbReference>
<dbReference type="Gene3D" id="3.40.50.1820">
    <property type="entry name" value="alpha/beta hydrolase"/>
    <property type="match status" value="1"/>
</dbReference>
<dbReference type="AlphaFoldDB" id="A0AA40EQL5"/>
<comment type="caution">
    <text evidence="3">The sequence shown here is derived from an EMBL/GenBank/DDBJ whole genome shotgun (WGS) entry which is preliminary data.</text>
</comment>
<evidence type="ECO:0000313" key="3">
    <source>
        <dbReference type="EMBL" id="KAK0743709.1"/>
    </source>
</evidence>
<dbReference type="GO" id="GO:0019748">
    <property type="term" value="P:secondary metabolic process"/>
    <property type="evidence" value="ECO:0007669"/>
    <property type="project" value="TreeGrafter"/>
</dbReference>
<dbReference type="Proteomes" id="UP001172155">
    <property type="component" value="Unassembled WGS sequence"/>
</dbReference>
<dbReference type="InterPro" id="IPR029058">
    <property type="entry name" value="AB_hydrolase_fold"/>
</dbReference>
<dbReference type="InterPro" id="IPR050593">
    <property type="entry name" value="LovG"/>
</dbReference>
<keyword evidence="1 3" id="KW-0378">Hydrolase</keyword>
<reference evidence="3" key="1">
    <citation type="submission" date="2023-06" db="EMBL/GenBank/DDBJ databases">
        <title>Genome-scale phylogeny and comparative genomics of the fungal order Sordariales.</title>
        <authorList>
            <consortium name="Lawrence Berkeley National Laboratory"/>
            <person name="Hensen N."/>
            <person name="Bonometti L."/>
            <person name="Westerberg I."/>
            <person name="Brannstrom I.O."/>
            <person name="Guillou S."/>
            <person name="Cros-Aarteil S."/>
            <person name="Calhoun S."/>
            <person name="Haridas S."/>
            <person name="Kuo A."/>
            <person name="Mondo S."/>
            <person name="Pangilinan J."/>
            <person name="Riley R."/>
            <person name="LaButti K."/>
            <person name="Andreopoulos B."/>
            <person name="Lipzen A."/>
            <person name="Chen C."/>
            <person name="Yanf M."/>
            <person name="Daum C."/>
            <person name="Ng V."/>
            <person name="Clum A."/>
            <person name="Steindorff A."/>
            <person name="Ohm R."/>
            <person name="Martin F."/>
            <person name="Silar P."/>
            <person name="Natvig D."/>
            <person name="Lalanne C."/>
            <person name="Gautier V."/>
            <person name="Ament-velasquez S.L."/>
            <person name="Kruys A."/>
            <person name="Hutchinson M.I."/>
            <person name="Powell A.J."/>
            <person name="Barry K."/>
            <person name="Miller A.N."/>
            <person name="Grigoriev I.V."/>
            <person name="Debuchy R."/>
            <person name="Gladieux P."/>
            <person name="Thoren M.H."/>
            <person name="Johannesson H."/>
        </authorList>
    </citation>
    <scope>NUCLEOTIDE SEQUENCE</scope>
    <source>
        <strain evidence="3">SMH3187-1</strain>
    </source>
</reference>
<evidence type="ECO:0000313" key="4">
    <source>
        <dbReference type="Proteomes" id="UP001172155"/>
    </source>
</evidence>
<dbReference type="EMBL" id="JAUKUD010000005">
    <property type="protein sequence ID" value="KAK0743709.1"/>
    <property type="molecule type" value="Genomic_DNA"/>
</dbReference>
<dbReference type="PANTHER" id="PTHR48070:SF7">
    <property type="entry name" value="SERINE HYDROLASE FSH DOMAIN-CONTAINING PROTEIN-RELATED"/>
    <property type="match status" value="1"/>
</dbReference>